<keyword evidence="2" id="KW-1185">Reference proteome</keyword>
<evidence type="ECO:0000313" key="2">
    <source>
        <dbReference type="Proteomes" id="UP001157006"/>
    </source>
</evidence>
<reference evidence="1 2" key="1">
    <citation type="submission" date="2023-01" db="EMBL/GenBank/DDBJ databases">
        <authorList>
            <person name="Kreplak J."/>
        </authorList>
    </citation>
    <scope>NUCLEOTIDE SEQUENCE [LARGE SCALE GENOMIC DNA]</scope>
</reference>
<name>A0AAV1AGD9_VICFA</name>
<dbReference type="AlphaFoldDB" id="A0AAV1AGD9"/>
<sequence length="247" mass="27761">MDFMRLMQGFVIEGKDNSQAGGPPNMEQQTLVQKKKLKKINDHGIIHSIGVPSHISVIFTIQKHNIVFGEADIDVPLGLLNFSYKLYVRKHVPNIAPHNIPHFNKSDLVVGGNSQIHKENNDVIPENNFVSNEYHVHEDVEVDTIVAQDGVVNNNNKKIRYASKVNKDHAAEDVEKDVNTLCGDMVSSDEIIFLGCSINRKVHRLFTKGTQSIGVIVNYVQTKMNPREDEDFDIIGLEVEQVIADKI</sequence>
<organism evidence="1 2">
    <name type="scientific">Vicia faba</name>
    <name type="common">Broad bean</name>
    <name type="synonym">Faba vulgaris</name>
    <dbReference type="NCBI Taxonomy" id="3906"/>
    <lineage>
        <taxon>Eukaryota</taxon>
        <taxon>Viridiplantae</taxon>
        <taxon>Streptophyta</taxon>
        <taxon>Embryophyta</taxon>
        <taxon>Tracheophyta</taxon>
        <taxon>Spermatophyta</taxon>
        <taxon>Magnoliopsida</taxon>
        <taxon>eudicotyledons</taxon>
        <taxon>Gunneridae</taxon>
        <taxon>Pentapetalae</taxon>
        <taxon>rosids</taxon>
        <taxon>fabids</taxon>
        <taxon>Fabales</taxon>
        <taxon>Fabaceae</taxon>
        <taxon>Papilionoideae</taxon>
        <taxon>50 kb inversion clade</taxon>
        <taxon>NPAAA clade</taxon>
        <taxon>Hologalegina</taxon>
        <taxon>IRL clade</taxon>
        <taxon>Fabeae</taxon>
        <taxon>Vicia</taxon>
    </lineage>
</organism>
<dbReference type="EMBL" id="OX451739">
    <property type="protein sequence ID" value="CAI8609311.1"/>
    <property type="molecule type" value="Genomic_DNA"/>
</dbReference>
<proteinExistence type="predicted"/>
<evidence type="ECO:0000313" key="1">
    <source>
        <dbReference type="EMBL" id="CAI8609311.1"/>
    </source>
</evidence>
<gene>
    <name evidence="1" type="ORF">VFH_IV127040</name>
</gene>
<accession>A0AAV1AGD9</accession>
<protein>
    <submittedName>
        <fullName evidence="1">Uncharacterized protein</fullName>
    </submittedName>
</protein>
<dbReference type="Proteomes" id="UP001157006">
    <property type="component" value="Chromosome 4"/>
</dbReference>